<dbReference type="AlphaFoldDB" id="A0A7W8DVA6"/>
<protein>
    <submittedName>
        <fullName evidence="1">Uncharacterized protein</fullName>
    </submittedName>
</protein>
<comment type="caution">
    <text evidence="1">The sequence shown here is derived from an EMBL/GenBank/DDBJ whole genome shotgun (WGS) entry which is preliminary data.</text>
</comment>
<dbReference type="RefSeq" id="WP_184144974.1">
    <property type="nucleotide sequence ID" value="NZ_JACHIK010000010.1"/>
</dbReference>
<gene>
    <name evidence="1" type="ORF">HNQ66_003018</name>
</gene>
<evidence type="ECO:0000313" key="1">
    <source>
        <dbReference type="EMBL" id="MBB5043608.1"/>
    </source>
</evidence>
<proteinExistence type="predicted"/>
<sequence>MTRLSVNSAWIGSILPVNNGELAFDTFMQLGAAPLEKWKSTIGSHLTGPS</sequence>
<dbReference type="EMBL" id="JACHIK010000010">
    <property type="protein sequence ID" value="MBB5043608.1"/>
    <property type="molecule type" value="Genomic_DNA"/>
</dbReference>
<organism evidence="1 2">
    <name type="scientific">Shinella fusca</name>
    <dbReference type="NCBI Taxonomy" id="544480"/>
    <lineage>
        <taxon>Bacteria</taxon>
        <taxon>Pseudomonadati</taxon>
        <taxon>Pseudomonadota</taxon>
        <taxon>Alphaproteobacteria</taxon>
        <taxon>Hyphomicrobiales</taxon>
        <taxon>Rhizobiaceae</taxon>
        <taxon>Shinella</taxon>
    </lineage>
</organism>
<keyword evidence="2" id="KW-1185">Reference proteome</keyword>
<name>A0A7W8DVA6_9HYPH</name>
<dbReference type="Proteomes" id="UP000535406">
    <property type="component" value="Unassembled WGS sequence"/>
</dbReference>
<reference evidence="1 2" key="1">
    <citation type="submission" date="2020-08" db="EMBL/GenBank/DDBJ databases">
        <title>Genomic Encyclopedia of Type Strains, Phase IV (KMG-IV): sequencing the most valuable type-strain genomes for metagenomic binning, comparative biology and taxonomic classification.</title>
        <authorList>
            <person name="Goeker M."/>
        </authorList>
    </citation>
    <scope>NUCLEOTIDE SEQUENCE [LARGE SCALE GENOMIC DNA]</scope>
    <source>
        <strain evidence="1 2">DSM 21319</strain>
    </source>
</reference>
<accession>A0A7W8DVA6</accession>
<evidence type="ECO:0000313" key="2">
    <source>
        <dbReference type="Proteomes" id="UP000535406"/>
    </source>
</evidence>